<dbReference type="InterPro" id="IPR001041">
    <property type="entry name" value="2Fe-2S_ferredoxin-type"/>
</dbReference>
<evidence type="ECO:0000313" key="8">
    <source>
        <dbReference type="EMBL" id="GAA0232112.1"/>
    </source>
</evidence>
<dbReference type="InterPro" id="IPR008333">
    <property type="entry name" value="Cbr1-like_FAD-bd_dom"/>
</dbReference>
<dbReference type="EMBL" id="BAAAFN010000015">
    <property type="protein sequence ID" value="GAA0232112.1"/>
    <property type="molecule type" value="Genomic_DNA"/>
</dbReference>
<dbReference type="InterPro" id="IPR036010">
    <property type="entry name" value="2Fe-2S_ferredoxin-like_sf"/>
</dbReference>
<sequence>MIKRIQAVLQWLFLSVEGLFNTAFGDRVNPFYHLGAITFFLFWLVGGSGLYLYVFFDTGIPDAYDSVYALSTKQWWLGGILRSVHRYASDAMVLTMALHMLRYFAFDRFRGFRWFSWLTGVMLIWMVYATGINGYMLPWDQLAQYATVTAFEWLDWLPIFDGALMRNFLYAEHVGNRFFTLLSFMHVGLPLVVLMVMSIHAQRVPKARTMPPRPIAGGLSATLLALAIVAPVHSQGGVSDLARAVTSVELDWFYMAVFPLMTQWPMGWVWALVVGGSVLLALMPWFPPRFRRGERRPAQLVVHGEGGASVQFQARQGETILDAGLREGLGLSYECRNGACGLCICTVRQGAYDHRPCSPGALAEDQKAGGMALMCCAVPRGDMEVEVRGFTGGGALAVREYTASVVRLEPLSADVMLLVLRPSDGAVLDFKAGQYINILLEDGQRRAFSFANPPRGDALIELHVRLVPGGRFTTRVFRDMKVGDAVRFEGPLGRFTLRDSPLPILFVAGATGFAPVKSILEDAFARGVSRPMRLYWGVRRREDLYMLELCERWQREHASFNIVPVLSDPAGDDGWTGRTGLVHEAILADFADLHGYEVYLCGSVRMVEAAAPAFIGRGLDEQACFSDAFLPAARLPANPGP</sequence>
<evidence type="ECO:0000259" key="7">
    <source>
        <dbReference type="PROSITE" id="PS51384"/>
    </source>
</evidence>
<keyword evidence="3" id="KW-0408">Iron</keyword>
<accession>A0ABN0TWU5</accession>
<feature type="domain" description="2Fe-2S ferredoxin-type" evidence="6">
    <location>
        <begin position="298"/>
        <end position="391"/>
    </location>
</feature>
<dbReference type="PROSITE" id="PS51002">
    <property type="entry name" value="CYTB_NTER"/>
    <property type="match status" value="1"/>
</dbReference>
<dbReference type="Pfam" id="PF00111">
    <property type="entry name" value="Fer2"/>
    <property type="match status" value="1"/>
</dbReference>
<dbReference type="InterPro" id="IPR001433">
    <property type="entry name" value="OxRdtase_FAD/NAD-bd"/>
</dbReference>
<reference evidence="8 9" key="1">
    <citation type="journal article" date="2019" name="Int. J. Syst. Evol. Microbiol.">
        <title>The Global Catalogue of Microorganisms (GCM) 10K type strain sequencing project: providing services to taxonomists for standard genome sequencing and annotation.</title>
        <authorList>
            <consortium name="The Broad Institute Genomics Platform"/>
            <consortium name="The Broad Institute Genome Sequencing Center for Infectious Disease"/>
            <person name="Wu L."/>
            <person name="Ma J."/>
        </authorList>
    </citation>
    <scope>NUCLEOTIDE SEQUENCE [LARGE SCALE GENOMIC DNA]</scope>
    <source>
        <strain evidence="8 9">JCM 16240</strain>
    </source>
</reference>
<dbReference type="InterPro" id="IPR050415">
    <property type="entry name" value="MRET"/>
</dbReference>
<evidence type="ECO:0000313" key="9">
    <source>
        <dbReference type="Proteomes" id="UP001501176"/>
    </source>
</evidence>
<keyword evidence="3" id="KW-0479">Metal-binding</keyword>
<comment type="subunit">
    <text evidence="2">The main subunits of complex b-c1 are: cytochrome b, cytochrome c1 and the Rieske protein.</text>
</comment>
<dbReference type="InterPro" id="IPR017927">
    <property type="entry name" value="FAD-bd_FR_type"/>
</dbReference>
<dbReference type="SUPFAM" id="SSF52343">
    <property type="entry name" value="Ferredoxin reductase-like, C-terminal NADP-linked domain"/>
    <property type="match status" value="1"/>
</dbReference>
<protein>
    <recommendedName>
        <fullName evidence="10">Ferredoxin-NAD reductase</fullName>
    </recommendedName>
</protein>
<dbReference type="InterPro" id="IPR005797">
    <property type="entry name" value="Cyt_b/b6_N"/>
</dbReference>
<dbReference type="RefSeq" id="WP_343821330.1">
    <property type="nucleotide sequence ID" value="NZ_BAAAFN010000015.1"/>
</dbReference>
<evidence type="ECO:0008006" key="10">
    <source>
        <dbReference type="Google" id="ProtNLM"/>
    </source>
</evidence>
<dbReference type="Gene3D" id="2.40.30.10">
    <property type="entry name" value="Translation factors"/>
    <property type="match status" value="1"/>
</dbReference>
<dbReference type="Pfam" id="PF00970">
    <property type="entry name" value="FAD_binding_6"/>
    <property type="match status" value="1"/>
</dbReference>
<dbReference type="InterPro" id="IPR017938">
    <property type="entry name" value="Riboflavin_synthase-like_b-brl"/>
</dbReference>
<dbReference type="Pfam" id="PF00175">
    <property type="entry name" value="NAD_binding_1"/>
    <property type="match status" value="1"/>
</dbReference>
<comment type="caution">
    <text evidence="8">The sequence shown here is derived from an EMBL/GenBank/DDBJ whole genome shotgun (WGS) entry which is preliminary data.</text>
</comment>
<dbReference type="SUPFAM" id="SSF54292">
    <property type="entry name" value="2Fe-2S ferredoxin-like"/>
    <property type="match status" value="1"/>
</dbReference>
<evidence type="ECO:0000256" key="4">
    <source>
        <dbReference type="SAM" id="Phobius"/>
    </source>
</evidence>
<dbReference type="InterPro" id="IPR012675">
    <property type="entry name" value="Beta-grasp_dom_sf"/>
</dbReference>
<keyword evidence="3" id="KW-0411">Iron-sulfur</keyword>
<dbReference type="Pfam" id="PF00033">
    <property type="entry name" value="Cytochrome_B"/>
    <property type="match status" value="1"/>
</dbReference>
<dbReference type="CDD" id="cd00207">
    <property type="entry name" value="fer2"/>
    <property type="match status" value="1"/>
</dbReference>
<evidence type="ECO:0000256" key="1">
    <source>
        <dbReference type="ARBA" id="ARBA00001974"/>
    </source>
</evidence>
<dbReference type="CDD" id="cd06189">
    <property type="entry name" value="flavin_oxioreductase"/>
    <property type="match status" value="1"/>
</dbReference>
<dbReference type="Gene3D" id="3.10.20.30">
    <property type="match status" value="1"/>
</dbReference>
<feature type="transmembrane region" description="Helical" evidence="4">
    <location>
        <begin position="35"/>
        <end position="56"/>
    </location>
</feature>
<dbReference type="InterPro" id="IPR039261">
    <property type="entry name" value="FNR_nucleotide-bd"/>
</dbReference>
<dbReference type="SUPFAM" id="SSF63380">
    <property type="entry name" value="Riboflavin synthase domain-like"/>
    <property type="match status" value="1"/>
</dbReference>
<feature type="domain" description="Cytochrome b/b6 N-terminal region profile" evidence="5">
    <location>
        <begin position="1"/>
        <end position="213"/>
    </location>
</feature>
<feature type="transmembrane region" description="Helical" evidence="4">
    <location>
        <begin position="267"/>
        <end position="286"/>
    </location>
</feature>
<evidence type="ECO:0000259" key="6">
    <source>
        <dbReference type="PROSITE" id="PS51085"/>
    </source>
</evidence>
<organism evidence="8 9">
    <name type="scientific">Castellaniella daejeonensis</name>
    <dbReference type="NCBI Taxonomy" id="659013"/>
    <lineage>
        <taxon>Bacteria</taxon>
        <taxon>Pseudomonadati</taxon>
        <taxon>Pseudomonadota</taxon>
        <taxon>Betaproteobacteria</taxon>
        <taxon>Burkholderiales</taxon>
        <taxon>Alcaligenaceae</taxon>
        <taxon>Castellaniella</taxon>
    </lineage>
</organism>
<proteinExistence type="predicted"/>
<name>A0ABN0TWU5_9BURK</name>
<dbReference type="Proteomes" id="UP001501176">
    <property type="component" value="Unassembled WGS sequence"/>
</dbReference>
<gene>
    <name evidence="8" type="ORF">GCM10009125_21370</name>
</gene>
<dbReference type="InterPro" id="IPR027387">
    <property type="entry name" value="Cytb/b6-like_sf"/>
</dbReference>
<evidence type="ECO:0000256" key="2">
    <source>
        <dbReference type="ARBA" id="ARBA00011649"/>
    </source>
</evidence>
<keyword evidence="3" id="KW-0001">2Fe-2S</keyword>
<feature type="transmembrane region" description="Helical" evidence="4">
    <location>
        <begin position="111"/>
        <end position="130"/>
    </location>
</feature>
<keyword evidence="9" id="KW-1185">Reference proteome</keyword>
<dbReference type="PROSITE" id="PS51085">
    <property type="entry name" value="2FE2S_FER_2"/>
    <property type="match status" value="1"/>
</dbReference>
<dbReference type="PROSITE" id="PS00197">
    <property type="entry name" value="2FE2S_FER_1"/>
    <property type="match status" value="1"/>
</dbReference>
<keyword evidence="4" id="KW-0812">Transmembrane</keyword>
<evidence type="ECO:0000259" key="5">
    <source>
        <dbReference type="PROSITE" id="PS51002"/>
    </source>
</evidence>
<dbReference type="Gene3D" id="3.40.50.80">
    <property type="entry name" value="Nucleotide-binding domain of ferredoxin-NADP reductase (FNR) module"/>
    <property type="match status" value="1"/>
</dbReference>
<comment type="cofactor">
    <cofactor evidence="1">
        <name>FAD</name>
        <dbReference type="ChEBI" id="CHEBI:57692"/>
    </cofactor>
</comment>
<dbReference type="PANTHER" id="PTHR47354">
    <property type="entry name" value="NADH OXIDOREDUCTASE HCR"/>
    <property type="match status" value="1"/>
</dbReference>
<dbReference type="PRINTS" id="PR00410">
    <property type="entry name" value="PHEHYDRXLASE"/>
</dbReference>
<dbReference type="Gene3D" id="1.20.810.10">
    <property type="entry name" value="Cytochrome Bc1 Complex, Chain C"/>
    <property type="match status" value="1"/>
</dbReference>
<dbReference type="InterPro" id="IPR016174">
    <property type="entry name" value="Di-haem_cyt_TM"/>
</dbReference>
<dbReference type="SUPFAM" id="SSF81342">
    <property type="entry name" value="Transmembrane di-heme cytochromes"/>
    <property type="match status" value="1"/>
</dbReference>
<dbReference type="PANTHER" id="PTHR47354:SF5">
    <property type="entry name" value="PROTEIN RFBI"/>
    <property type="match status" value="1"/>
</dbReference>
<dbReference type="PROSITE" id="PS51384">
    <property type="entry name" value="FAD_FR"/>
    <property type="match status" value="1"/>
</dbReference>
<dbReference type="InterPro" id="IPR006058">
    <property type="entry name" value="2Fe2S_fd_BS"/>
</dbReference>
<keyword evidence="4" id="KW-1133">Transmembrane helix</keyword>
<feature type="domain" description="FAD-binding FR-type" evidence="7">
    <location>
        <begin position="398"/>
        <end position="498"/>
    </location>
</feature>
<evidence type="ECO:0000256" key="3">
    <source>
        <dbReference type="ARBA" id="ARBA00022714"/>
    </source>
</evidence>
<feature type="transmembrane region" description="Helical" evidence="4">
    <location>
        <begin position="179"/>
        <end position="201"/>
    </location>
</feature>
<keyword evidence="4" id="KW-0472">Membrane</keyword>